<comment type="subunit">
    <text evidence="11">Homotetramer.</text>
</comment>
<dbReference type="GO" id="GO:0005829">
    <property type="term" value="C:cytosol"/>
    <property type="evidence" value="ECO:0007669"/>
    <property type="project" value="TreeGrafter"/>
</dbReference>
<keyword evidence="9 11" id="KW-0057">Aromatic amino acid biosynthesis</keyword>
<keyword evidence="6 11" id="KW-0288">FMN</keyword>
<dbReference type="AlphaFoldDB" id="N9WHV3"/>
<reference evidence="13 14" key="1">
    <citation type="submission" date="2013-01" db="EMBL/GenBank/DDBJ databases">
        <title>The Genome Sequence of Clostridium colicanis 209318.</title>
        <authorList>
            <consortium name="The Broad Institute Genome Sequencing Platform"/>
            <person name="Earl A."/>
            <person name="Ward D."/>
            <person name="Feldgarden M."/>
            <person name="Gevers D."/>
            <person name="Courvalin P."/>
            <person name="Lambert T."/>
            <person name="Walker B."/>
            <person name="Young S.K."/>
            <person name="Zeng Q."/>
            <person name="Gargeya S."/>
            <person name="Fitzgerald M."/>
            <person name="Haas B."/>
            <person name="Abouelleil A."/>
            <person name="Alvarado L."/>
            <person name="Arachchi H.M."/>
            <person name="Berlin A.M."/>
            <person name="Chapman S.B."/>
            <person name="Dewar J."/>
            <person name="Goldberg J."/>
            <person name="Griggs A."/>
            <person name="Gujja S."/>
            <person name="Hansen M."/>
            <person name="Howarth C."/>
            <person name="Imamovic A."/>
            <person name="Larimer J."/>
            <person name="McCowan C."/>
            <person name="Murphy C."/>
            <person name="Neiman D."/>
            <person name="Pearson M."/>
            <person name="Priest M."/>
            <person name="Roberts A."/>
            <person name="Saif S."/>
            <person name="Shea T."/>
            <person name="Sisk P."/>
            <person name="Sykes S."/>
            <person name="Wortman J."/>
            <person name="Nusbaum C."/>
            <person name="Birren B."/>
        </authorList>
    </citation>
    <scope>NUCLEOTIDE SEQUENCE [LARGE SCALE GENOMIC DNA]</scope>
    <source>
        <strain evidence="13 14">209318</strain>
    </source>
</reference>
<dbReference type="SUPFAM" id="SSF103263">
    <property type="entry name" value="Chorismate synthase, AroC"/>
    <property type="match status" value="1"/>
</dbReference>
<dbReference type="PROSITE" id="PS00789">
    <property type="entry name" value="CHORISMATE_SYNTHASE_3"/>
    <property type="match status" value="1"/>
</dbReference>
<feature type="binding site" evidence="11">
    <location>
        <position position="331"/>
    </location>
    <ligand>
        <name>FMN</name>
        <dbReference type="ChEBI" id="CHEBI:58210"/>
    </ligand>
</feature>
<dbReference type="InterPro" id="IPR035904">
    <property type="entry name" value="Chorismate_synth_AroC_sf"/>
</dbReference>
<feature type="binding site" evidence="11">
    <location>
        <begin position="125"/>
        <end position="127"/>
    </location>
    <ligand>
        <name>FMN</name>
        <dbReference type="ChEBI" id="CHEBI:58210"/>
    </ligand>
</feature>
<accession>N9WHV3</accession>
<dbReference type="InterPro" id="IPR020541">
    <property type="entry name" value="Chorismate_synthase_CS"/>
</dbReference>
<dbReference type="GO" id="GO:0004107">
    <property type="term" value="F:chorismate synthase activity"/>
    <property type="evidence" value="ECO:0007669"/>
    <property type="project" value="UniProtKB-UniRule"/>
</dbReference>
<sequence>MSGIWGRNLKVSIFGESHGTGIGITIDGLPSGFEIDLDKVNFEMGRRAPGKSPLSTARKEGDNVEILSGFFEGKTTGTPLCGIIRNKDNRSRDYGKLRDLMRPGHADYTGNVRYNGFNDYRGGGHFSGRITAPIVFAGAICKQILEKEGIKITSHVKSIGKVEDVNFNSLEIEEEIMNNLLNMELPVLDKSVEEKMREEILNAKSEGDSVGGIIECAITGIKAGVGSPFFYSIESVISHLLFSVPAVKGVEFGEGFNITKIRGSEANDSMYYDGDQVKTRTNNNGGIIGGISNGMPIIFRAGIKPTASIIKKQETINIKTKENEELVIEGRHDPCIVQRAIPVIECIAAIGILDLMKEV</sequence>
<dbReference type="UniPathway" id="UPA00053">
    <property type="reaction ID" value="UER00090"/>
</dbReference>
<dbReference type="NCBIfam" id="TIGR00033">
    <property type="entry name" value="aroC"/>
    <property type="match status" value="1"/>
</dbReference>
<dbReference type="HOGENOM" id="CLU_034547_0_0_9"/>
<dbReference type="PATRIC" id="fig|999411.4.peg.1852"/>
<dbReference type="EC" id="4.2.3.5" evidence="3 11"/>
<evidence type="ECO:0000256" key="4">
    <source>
        <dbReference type="ARBA" id="ARBA00022605"/>
    </source>
</evidence>
<comment type="caution">
    <text evidence="11">Lacks conserved residue(s) required for the propagation of feature annotation.</text>
</comment>
<evidence type="ECO:0000256" key="8">
    <source>
        <dbReference type="ARBA" id="ARBA00022857"/>
    </source>
</evidence>
<protein>
    <recommendedName>
        <fullName evidence="3 11">Chorismate synthase</fullName>
        <shortName evidence="11">CS</shortName>
        <ecNumber evidence="3 11">4.2.3.5</ecNumber>
    </recommendedName>
    <alternativeName>
        <fullName evidence="11">5-enolpyruvylshikimate-3-phosphate phospholyase</fullName>
    </alternativeName>
</protein>
<dbReference type="CDD" id="cd07304">
    <property type="entry name" value="Chorismate_synthase"/>
    <property type="match status" value="1"/>
</dbReference>
<evidence type="ECO:0000256" key="7">
    <source>
        <dbReference type="ARBA" id="ARBA00022827"/>
    </source>
</evidence>
<name>N9WHV3_9CLOT</name>
<comment type="caution">
    <text evidence="13">The sequence shown here is derived from an EMBL/GenBank/DDBJ whole genome shotgun (WGS) entry which is preliminary data.</text>
</comment>
<comment type="similarity">
    <text evidence="2 11 12">Belongs to the chorismate synthase family.</text>
</comment>
<dbReference type="PIRSF" id="PIRSF001456">
    <property type="entry name" value="Chorismate_synth"/>
    <property type="match status" value="1"/>
</dbReference>
<gene>
    <name evidence="11" type="primary">aroC</name>
    <name evidence="13" type="ORF">HMPREF1092_01881</name>
</gene>
<comment type="function">
    <text evidence="11">Catalyzes the anti-1,4-elimination of the C-3 phosphate and the C-6 proR hydrogen from 5-enolpyruvylshikimate-3-phosphate (EPSP) to yield chorismate, which is the branch point compound that serves as the starting substrate for the three terminal pathways of aromatic amino acid biosynthesis. This reaction introduces a second double bond into the aromatic ring system.</text>
</comment>
<evidence type="ECO:0000313" key="14">
    <source>
        <dbReference type="Proteomes" id="UP000013097"/>
    </source>
</evidence>
<keyword evidence="10 11" id="KW-0456">Lyase</keyword>
<dbReference type="GO" id="GO:0009423">
    <property type="term" value="P:chorismate biosynthetic process"/>
    <property type="evidence" value="ECO:0007669"/>
    <property type="project" value="UniProtKB-UniRule"/>
</dbReference>
<keyword evidence="5 11" id="KW-0285">Flavoprotein</keyword>
<evidence type="ECO:0000256" key="2">
    <source>
        <dbReference type="ARBA" id="ARBA00008014"/>
    </source>
</evidence>
<dbReference type="PANTHER" id="PTHR21085:SF0">
    <property type="entry name" value="CHORISMATE SYNTHASE"/>
    <property type="match status" value="1"/>
</dbReference>
<evidence type="ECO:0000256" key="1">
    <source>
        <dbReference type="ARBA" id="ARBA00005044"/>
    </source>
</evidence>
<dbReference type="HAMAP" id="MF_00300">
    <property type="entry name" value="Chorismate_synth"/>
    <property type="match status" value="1"/>
</dbReference>
<evidence type="ECO:0000256" key="9">
    <source>
        <dbReference type="ARBA" id="ARBA00023141"/>
    </source>
</evidence>
<comment type="catalytic activity">
    <reaction evidence="11 12">
        <text>5-O-(1-carboxyvinyl)-3-phosphoshikimate = chorismate + phosphate</text>
        <dbReference type="Rhea" id="RHEA:21020"/>
        <dbReference type="ChEBI" id="CHEBI:29748"/>
        <dbReference type="ChEBI" id="CHEBI:43474"/>
        <dbReference type="ChEBI" id="CHEBI:57701"/>
        <dbReference type="EC" id="4.2.3.5"/>
    </reaction>
</comment>
<feature type="binding site" evidence="11">
    <location>
        <position position="47"/>
    </location>
    <ligand>
        <name>NADP(+)</name>
        <dbReference type="ChEBI" id="CHEBI:58349"/>
    </ligand>
</feature>
<evidence type="ECO:0000256" key="5">
    <source>
        <dbReference type="ARBA" id="ARBA00022630"/>
    </source>
</evidence>
<evidence type="ECO:0000313" key="13">
    <source>
        <dbReference type="EMBL" id="ENZ02646.1"/>
    </source>
</evidence>
<dbReference type="Pfam" id="PF01264">
    <property type="entry name" value="Chorismate_synt"/>
    <property type="match status" value="1"/>
</dbReference>
<dbReference type="RefSeq" id="WP_002598382.1">
    <property type="nucleotide sequence ID" value="NZ_KB850956.1"/>
</dbReference>
<dbReference type="PROSITE" id="PS00788">
    <property type="entry name" value="CHORISMATE_SYNTHASE_2"/>
    <property type="match status" value="1"/>
</dbReference>
<dbReference type="PANTHER" id="PTHR21085">
    <property type="entry name" value="CHORISMATE SYNTHASE"/>
    <property type="match status" value="1"/>
</dbReference>
<organism evidence="13 14">
    <name type="scientific">Clostridium thermobutyricum</name>
    <dbReference type="NCBI Taxonomy" id="29372"/>
    <lineage>
        <taxon>Bacteria</taxon>
        <taxon>Bacillati</taxon>
        <taxon>Bacillota</taxon>
        <taxon>Clostridia</taxon>
        <taxon>Eubacteriales</taxon>
        <taxon>Clostridiaceae</taxon>
        <taxon>Clostridium</taxon>
    </lineage>
</organism>
<dbReference type="EMBL" id="AGYT01000008">
    <property type="protein sequence ID" value="ENZ02646.1"/>
    <property type="molecule type" value="Genomic_DNA"/>
</dbReference>
<evidence type="ECO:0000256" key="12">
    <source>
        <dbReference type="RuleBase" id="RU000605"/>
    </source>
</evidence>
<dbReference type="NCBIfam" id="NF003793">
    <property type="entry name" value="PRK05382.1"/>
    <property type="match status" value="1"/>
</dbReference>
<dbReference type="Gene3D" id="3.60.150.10">
    <property type="entry name" value="Chorismate synthase AroC"/>
    <property type="match status" value="1"/>
</dbReference>
<dbReference type="GO" id="GO:0010181">
    <property type="term" value="F:FMN binding"/>
    <property type="evidence" value="ECO:0007669"/>
    <property type="project" value="TreeGrafter"/>
</dbReference>
<keyword evidence="8 11" id="KW-0521">NADP</keyword>
<dbReference type="GO" id="GO:0009073">
    <property type="term" value="P:aromatic amino acid family biosynthetic process"/>
    <property type="evidence" value="ECO:0007669"/>
    <property type="project" value="UniProtKB-KW"/>
</dbReference>
<feature type="binding site" evidence="11">
    <location>
        <begin position="304"/>
        <end position="308"/>
    </location>
    <ligand>
        <name>FMN</name>
        <dbReference type="ChEBI" id="CHEBI:58210"/>
    </ligand>
</feature>
<evidence type="ECO:0000256" key="11">
    <source>
        <dbReference type="HAMAP-Rule" id="MF_00300"/>
    </source>
</evidence>
<keyword evidence="14" id="KW-1185">Reference proteome</keyword>
<dbReference type="InterPro" id="IPR000453">
    <property type="entry name" value="Chorismate_synth"/>
</dbReference>
<dbReference type="PROSITE" id="PS00787">
    <property type="entry name" value="CHORISMATE_SYNTHASE_1"/>
    <property type="match status" value="1"/>
</dbReference>
<evidence type="ECO:0000256" key="10">
    <source>
        <dbReference type="ARBA" id="ARBA00023239"/>
    </source>
</evidence>
<evidence type="ECO:0000256" key="3">
    <source>
        <dbReference type="ARBA" id="ARBA00013036"/>
    </source>
</evidence>
<comment type="cofactor">
    <cofactor evidence="11 12">
        <name>FMNH2</name>
        <dbReference type="ChEBI" id="CHEBI:57618"/>
    </cofactor>
    <text evidence="11 12">Reduced FMN (FMNH(2)).</text>
</comment>
<dbReference type="eggNOG" id="COG0082">
    <property type="taxonomic scope" value="Bacteria"/>
</dbReference>
<feature type="binding site" evidence="11">
    <location>
        <position position="289"/>
    </location>
    <ligand>
        <name>FMN</name>
        <dbReference type="ChEBI" id="CHEBI:58210"/>
    </ligand>
</feature>
<comment type="pathway">
    <text evidence="1 11 12">Metabolic intermediate biosynthesis; chorismate biosynthesis; chorismate from D-erythrose 4-phosphate and phosphoenolpyruvate: step 7/7.</text>
</comment>
<proteinExistence type="inferred from homology"/>
<keyword evidence="4 11" id="KW-0028">Amino-acid biosynthesis</keyword>
<dbReference type="GO" id="GO:0008652">
    <property type="term" value="P:amino acid biosynthetic process"/>
    <property type="evidence" value="ECO:0007669"/>
    <property type="project" value="UniProtKB-KW"/>
</dbReference>
<dbReference type="Proteomes" id="UP000013097">
    <property type="component" value="Unassembled WGS sequence"/>
</dbReference>
<evidence type="ECO:0000256" key="6">
    <source>
        <dbReference type="ARBA" id="ARBA00022643"/>
    </source>
</evidence>
<keyword evidence="7 11" id="KW-0274">FAD</keyword>